<keyword evidence="6 11" id="KW-0378">Hydrolase</keyword>
<dbReference type="Pfam" id="PF02163">
    <property type="entry name" value="Peptidase_M50"/>
    <property type="match status" value="1"/>
</dbReference>
<dbReference type="EMBL" id="NESP01000001">
    <property type="protein sequence ID" value="PUE60429.1"/>
    <property type="molecule type" value="Genomic_DNA"/>
</dbReference>
<dbReference type="Gene3D" id="2.30.42.10">
    <property type="match status" value="2"/>
</dbReference>
<evidence type="ECO:0000256" key="9">
    <source>
        <dbReference type="ARBA" id="ARBA00023049"/>
    </source>
</evidence>
<keyword evidence="14" id="KW-1185">Reference proteome</keyword>
<dbReference type="InterPro" id="IPR008915">
    <property type="entry name" value="Peptidase_M50"/>
</dbReference>
<evidence type="ECO:0000256" key="5">
    <source>
        <dbReference type="ARBA" id="ARBA00022692"/>
    </source>
</evidence>
<evidence type="ECO:0000256" key="8">
    <source>
        <dbReference type="ARBA" id="ARBA00022989"/>
    </source>
</evidence>
<sequence>MTLLAFLLALGVLITVHEWGHYRVAVACGVKVLTFSIGFGKPLLRWKSRQPHAGQDTEFLISLIPLGGYVKMLDENEGDVAPQDAPMAFNRQPLRVRAAIVSAGPLANLALAVCLYAVTFWVGQYETQATLAAPIAGSVAEAAGLRSGDTVLRAGTSTEDLQGIASLDALRWWLLQQAASAVYLEVQPQGKSSARVLSLPALAEDALTNTSDAWQARGFAGAWSRAVLADVHVGGAAHAAGLQRGDEVLRIEGRVVSDASTLRTMVRVSGQHEVPLPQMWDVLRAGHPLHIEVQPEQITEAAQHFGRIGAQVGEPPAKVWVQYGMWVGIDKAMVKTWEVVVMTLDMLGRLLTGHASLDNLSGPLTMADYAGRSASLGMGAYLSYLALVSVSLGVFNLLPLPVLDGGHLLYYLYEACTGYPPSPQWLDTLQRAGLALLVALMVFSVFNDLVRLGWLP</sequence>
<keyword evidence="7 11" id="KW-0862">Zinc</keyword>
<dbReference type="SUPFAM" id="SSF50156">
    <property type="entry name" value="PDZ domain-like"/>
    <property type="match status" value="2"/>
</dbReference>
<evidence type="ECO:0000256" key="11">
    <source>
        <dbReference type="RuleBase" id="RU362031"/>
    </source>
</evidence>
<evidence type="ECO:0000313" key="13">
    <source>
        <dbReference type="EMBL" id="PUE60429.1"/>
    </source>
</evidence>
<organism evidence="13 14">
    <name type="scientific">Limnohabitans curvus</name>
    <dbReference type="NCBI Taxonomy" id="323423"/>
    <lineage>
        <taxon>Bacteria</taxon>
        <taxon>Pseudomonadati</taxon>
        <taxon>Pseudomonadota</taxon>
        <taxon>Betaproteobacteria</taxon>
        <taxon>Burkholderiales</taxon>
        <taxon>Comamonadaceae</taxon>
        <taxon>Limnohabitans</taxon>
    </lineage>
</organism>
<comment type="similarity">
    <text evidence="3 11">Belongs to the peptidase M50B family.</text>
</comment>
<dbReference type="Proteomes" id="UP000251341">
    <property type="component" value="Unassembled WGS sequence"/>
</dbReference>
<gene>
    <name evidence="13" type="ORF">B9Z44_13110</name>
</gene>
<comment type="subcellular location">
    <subcellularLocation>
        <location evidence="2">Membrane</location>
        <topology evidence="2">Multi-pass membrane protein</topology>
    </subcellularLocation>
</comment>
<keyword evidence="10 11" id="KW-0472">Membrane</keyword>
<keyword evidence="11" id="KW-0479">Metal-binding</keyword>
<dbReference type="GO" id="GO:0006508">
    <property type="term" value="P:proteolysis"/>
    <property type="evidence" value="ECO:0007669"/>
    <property type="project" value="UniProtKB-KW"/>
</dbReference>
<dbReference type="GO" id="GO:0004222">
    <property type="term" value="F:metalloendopeptidase activity"/>
    <property type="evidence" value="ECO:0007669"/>
    <property type="project" value="InterPro"/>
</dbReference>
<evidence type="ECO:0000256" key="10">
    <source>
        <dbReference type="ARBA" id="ARBA00023136"/>
    </source>
</evidence>
<dbReference type="GO" id="GO:0046872">
    <property type="term" value="F:metal ion binding"/>
    <property type="evidence" value="ECO:0007669"/>
    <property type="project" value="UniProtKB-KW"/>
</dbReference>
<evidence type="ECO:0000259" key="12">
    <source>
        <dbReference type="Pfam" id="PF02163"/>
    </source>
</evidence>
<keyword evidence="9 11" id="KW-0482">Metalloprotease</keyword>
<evidence type="ECO:0000313" key="14">
    <source>
        <dbReference type="Proteomes" id="UP000251341"/>
    </source>
</evidence>
<keyword evidence="5 11" id="KW-0812">Transmembrane</keyword>
<evidence type="ECO:0000256" key="3">
    <source>
        <dbReference type="ARBA" id="ARBA00007931"/>
    </source>
</evidence>
<evidence type="ECO:0000256" key="7">
    <source>
        <dbReference type="ARBA" id="ARBA00022833"/>
    </source>
</evidence>
<dbReference type="NCBIfam" id="TIGR00054">
    <property type="entry name" value="RIP metalloprotease RseP"/>
    <property type="match status" value="1"/>
</dbReference>
<dbReference type="GO" id="GO:0016020">
    <property type="term" value="C:membrane"/>
    <property type="evidence" value="ECO:0007669"/>
    <property type="project" value="UniProtKB-SubCell"/>
</dbReference>
<evidence type="ECO:0000256" key="1">
    <source>
        <dbReference type="ARBA" id="ARBA00001947"/>
    </source>
</evidence>
<dbReference type="PANTHER" id="PTHR42837">
    <property type="entry name" value="REGULATOR OF SIGMA-E PROTEASE RSEP"/>
    <property type="match status" value="1"/>
</dbReference>
<accession>A0A315ET55</accession>
<keyword evidence="4 13" id="KW-0645">Protease</keyword>
<dbReference type="EC" id="3.4.24.-" evidence="11"/>
<evidence type="ECO:0000256" key="4">
    <source>
        <dbReference type="ARBA" id="ARBA00022670"/>
    </source>
</evidence>
<feature type="domain" description="Peptidase M50" evidence="12">
    <location>
        <begin position="5"/>
        <end position="440"/>
    </location>
</feature>
<evidence type="ECO:0000256" key="6">
    <source>
        <dbReference type="ARBA" id="ARBA00022801"/>
    </source>
</evidence>
<protein>
    <recommendedName>
        <fullName evidence="11">Zinc metalloprotease</fullName>
        <ecNumber evidence="11">3.4.24.-</ecNumber>
    </recommendedName>
</protein>
<dbReference type="PANTHER" id="PTHR42837:SF2">
    <property type="entry name" value="MEMBRANE METALLOPROTEASE ARASP2, CHLOROPLASTIC-RELATED"/>
    <property type="match status" value="1"/>
</dbReference>
<dbReference type="InterPro" id="IPR036034">
    <property type="entry name" value="PDZ_sf"/>
</dbReference>
<dbReference type="CDD" id="cd06163">
    <property type="entry name" value="S2P-M50_PDZ_RseP-like"/>
    <property type="match status" value="1"/>
</dbReference>
<feature type="transmembrane region" description="Helical" evidence="11">
    <location>
        <begin position="381"/>
        <end position="403"/>
    </location>
</feature>
<dbReference type="AlphaFoldDB" id="A0A315ET55"/>
<keyword evidence="8 11" id="KW-1133">Transmembrane helix</keyword>
<name>A0A315ET55_9BURK</name>
<dbReference type="InterPro" id="IPR004387">
    <property type="entry name" value="Pept_M50_Zn"/>
</dbReference>
<comment type="cofactor">
    <cofactor evidence="1 11">
        <name>Zn(2+)</name>
        <dbReference type="ChEBI" id="CHEBI:29105"/>
    </cofactor>
</comment>
<reference evidence="13 14" key="1">
    <citation type="submission" date="2017-04" db="EMBL/GenBank/DDBJ databases">
        <title>Unexpected and diverse lifestyles within the genus Limnohabitans.</title>
        <authorList>
            <person name="Kasalicky V."/>
            <person name="Mehrshad M."/>
            <person name="Andrei S.-A."/>
            <person name="Salcher M."/>
            <person name="Kratochvilova H."/>
            <person name="Simek K."/>
            <person name="Ghai R."/>
        </authorList>
    </citation>
    <scope>NUCLEOTIDE SEQUENCE [LARGE SCALE GENOMIC DNA]</scope>
    <source>
        <strain evidence="13 14">MWH-C5</strain>
    </source>
</reference>
<proteinExistence type="inferred from homology"/>
<comment type="caution">
    <text evidence="13">The sequence shown here is derived from an EMBL/GenBank/DDBJ whole genome shotgun (WGS) entry which is preliminary data.</text>
</comment>
<dbReference type="RefSeq" id="WP_108402645.1">
    <property type="nucleotide sequence ID" value="NZ_NESP01000001.1"/>
</dbReference>
<feature type="transmembrane region" description="Helical" evidence="11">
    <location>
        <begin position="432"/>
        <end position="450"/>
    </location>
</feature>
<evidence type="ECO:0000256" key="2">
    <source>
        <dbReference type="ARBA" id="ARBA00004141"/>
    </source>
</evidence>